<feature type="compositionally biased region" description="Pro residues" evidence="3">
    <location>
        <begin position="622"/>
        <end position="640"/>
    </location>
</feature>
<reference evidence="5 6" key="1">
    <citation type="journal article" date="2012" name="Proc. Natl. Acad. Sci. U.S.A.">
        <title>Comparative genomics of Ceriporiopsis subvermispora and Phanerochaete chrysosporium provide insight into selective ligninolysis.</title>
        <authorList>
            <person name="Fernandez-Fueyo E."/>
            <person name="Ruiz-Duenas F.J."/>
            <person name="Ferreira P."/>
            <person name="Floudas D."/>
            <person name="Hibbett D.S."/>
            <person name="Canessa P."/>
            <person name="Larrondo L.F."/>
            <person name="James T.Y."/>
            <person name="Seelenfreund D."/>
            <person name="Lobos S."/>
            <person name="Polanco R."/>
            <person name="Tello M."/>
            <person name="Honda Y."/>
            <person name="Watanabe T."/>
            <person name="Watanabe T."/>
            <person name="Ryu J.S."/>
            <person name="Kubicek C.P."/>
            <person name="Schmoll M."/>
            <person name="Gaskell J."/>
            <person name="Hammel K.E."/>
            <person name="St John F.J."/>
            <person name="Vanden Wymelenberg A."/>
            <person name="Sabat G."/>
            <person name="Splinter BonDurant S."/>
            <person name="Syed K."/>
            <person name="Yadav J.S."/>
            <person name="Doddapaneni H."/>
            <person name="Subramanian V."/>
            <person name="Lavin J.L."/>
            <person name="Oguiza J.A."/>
            <person name="Perez G."/>
            <person name="Pisabarro A.G."/>
            <person name="Ramirez L."/>
            <person name="Santoyo F."/>
            <person name="Master E."/>
            <person name="Coutinho P.M."/>
            <person name="Henrissat B."/>
            <person name="Lombard V."/>
            <person name="Magnuson J.K."/>
            <person name="Kuees U."/>
            <person name="Hori C."/>
            <person name="Igarashi K."/>
            <person name="Samejima M."/>
            <person name="Held B.W."/>
            <person name="Barry K.W."/>
            <person name="LaButti K.M."/>
            <person name="Lapidus A."/>
            <person name="Lindquist E.A."/>
            <person name="Lucas S.M."/>
            <person name="Riley R."/>
            <person name="Salamov A.A."/>
            <person name="Hoffmeister D."/>
            <person name="Schwenk D."/>
            <person name="Hadar Y."/>
            <person name="Yarden O."/>
            <person name="de Vries R.P."/>
            <person name="Wiebenga A."/>
            <person name="Stenlid J."/>
            <person name="Eastwood D."/>
            <person name="Grigoriev I.V."/>
            <person name="Berka R.M."/>
            <person name="Blanchette R.A."/>
            <person name="Kersten P."/>
            <person name="Martinez A.T."/>
            <person name="Vicuna R."/>
            <person name="Cullen D."/>
        </authorList>
    </citation>
    <scope>NUCLEOTIDE SEQUENCE [LARGE SCALE GENOMIC DNA]</scope>
    <source>
        <strain evidence="5 6">B</strain>
    </source>
</reference>
<dbReference type="InterPro" id="IPR012677">
    <property type="entry name" value="Nucleotide-bd_a/b_plait_sf"/>
</dbReference>
<dbReference type="SUPFAM" id="SSF54928">
    <property type="entry name" value="RNA-binding domain, RBD"/>
    <property type="match status" value="2"/>
</dbReference>
<dbReference type="InterPro" id="IPR035979">
    <property type="entry name" value="RBD_domain_sf"/>
</dbReference>
<feature type="compositionally biased region" description="Polar residues" evidence="3">
    <location>
        <begin position="591"/>
        <end position="615"/>
    </location>
</feature>
<feature type="region of interest" description="Disordered" evidence="3">
    <location>
        <begin position="922"/>
        <end position="982"/>
    </location>
</feature>
<feature type="domain" description="RRM" evidence="4">
    <location>
        <begin position="110"/>
        <end position="187"/>
    </location>
</feature>
<evidence type="ECO:0000256" key="3">
    <source>
        <dbReference type="SAM" id="MobiDB-lite"/>
    </source>
</evidence>
<sequence>MASLPRSEVPARPSPLQDISTTPTGTSSVPPQPMLLNPALSSLLRRPSAPPGQSPPKSASANLLPSSTPNAGSALNAGSGPTNDDIEAVIKMAMANSASRAAGPQRDTRTQLFVGNLPYRVRWQDLKDLFRRAGTVLRADVSLGPDNRSRGFGTVLLASAEDAGRAVDMFNGYCWQTRTLEVRPDRMEDHSGSGAGTPSIHGATPLPTGAAAAALAGLHAPAPLARFASAPAAVYSGLLGGEEAGAALSRPGTGSGGVPALGASRNLFVGNLPFHIQWQDLKDLFRQAGAVQRADVALGADGRSRGFGTVSFANEADAERAVRMFNGFEYNGRALKVHYDKFSAPASTALPAASAPNTPTALALAHAHAQAQAQAHAHAFPHSLAHAASFAQHVLQQQHEQRLQQEQTVAQLLSASLRQNGGMDAGNSLADGFAAGNRGAEENPPVSFSLDPETISSHSPLSQHHPRPQHLDLSQHQAHHHTPPSHIPMPYHSPYTFDFLHSGPNSPYEFYGSSMGYMPQYALDHSRYYAELRQPEQPDAAAPENVASPTTSTRTAAATGTAAPAASLAQGQSVAPASSSPAESQPPNQATTALSSPTGSQRQAAPQSNGTQSHTPHQHPAHPGPIALPPPPPVTAFPVPPPHTLSPVAYQFSPIMQTPISPLHPPPHMVGTPYGVAFTPHGLPPVTPSMPSFTFVPQQTPGGEPAHNVPLPAFDPTRVIPPHLLSPYTPFSPGVTMSPWCILGPPRSPGEPAPTADGQQQPPPWGGAAAFYAYARGRGHAQGAQDEYFPPVPVSMAMAQGSAPADDQARDAGYFPPIPPASASRSSGLANEIARDGASNSGSSSAEQGADVSASPESRRPESGASTGGTRTTESVGTGTDAQTSPSSHRTSWHESDAPGLLKQAALELAQGLEALVLDGETDSAGKQLHPRTQSDKVTGNVSVVSGDPLQSNGVAQLPTQLQRADSDPVRSAGGDDTISRS</sequence>
<evidence type="ECO:0000313" key="5">
    <source>
        <dbReference type="EMBL" id="EMD35406.1"/>
    </source>
</evidence>
<dbReference type="InterPro" id="IPR050374">
    <property type="entry name" value="RRT5_SRSF_SR"/>
</dbReference>
<dbReference type="GO" id="GO:0005634">
    <property type="term" value="C:nucleus"/>
    <property type="evidence" value="ECO:0007669"/>
    <property type="project" value="TreeGrafter"/>
</dbReference>
<feature type="domain" description="RRM" evidence="4">
    <location>
        <begin position="265"/>
        <end position="342"/>
    </location>
</feature>
<feature type="region of interest" description="Disordered" evidence="3">
    <location>
        <begin position="535"/>
        <end position="640"/>
    </location>
</feature>
<dbReference type="GO" id="GO:1990904">
    <property type="term" value="C:ribonucleoprotein complex"/>
    <property type="evidence" value="ECO:0007669"/>
    <property type="project" value="TreeGrafter"/>
</dbReference>
<dbReference type="AlphaFoldDB" id="M2R9I0"/>
<gene>
    <name evidence="5" type="ORF">CERSUDRAFT_124727</name>
</gene>
<feature type="compositionally biased region" description="Polar residues" evidence="3">
    <location>
        <begin position="55"/>
        <end position="73"/>
    </location>
</feature>
<organism evidence="5 6">
    <name type="scientific">Ceriporiopsis subvermispora (strain B)</name>
    <name type="common">White-rot fungus</name>
    <name type="synonym">Gelatoporia subvermispora</name>
    <dbReference type="NCBI Taxonomy" id="914234"/>
    <lineage>
        <taxon>Eukaryota</taxon>
        <taxon>Fungi</taxon>
        <taxon>Dikarya</taxon>
        <taxon>Basidiomycota</taxon>
        <taxon>Agaricomycotina</taxon>
        <taxon>Agaricomycetes</taxon>
        <taxon>Polyporales</taxon>
        <taxon>Gelatoporiaceae</taxon>
        <taxon>Gelatoporia</taxon>
    </lineage>
</organism>
<accession>M2R9I0</accession>
<feature type="compositionally biased region" description="Polar residues" evidence="3">
    <location>
        <begin position="864"/>
        <end position="890"/>
    </location>
</feature>
<dbReference type="HOGENOM" id="CLU_307579_0_0_1"/>
<dbReference type="SMART" id="SM00360">
    <property type="entry name" value="RRM"/>
    <property type="match status" value="2"/>
</dbReference>
<keyword evidence="6" id="KW-1185">Reference proteome</keyword>
<feature type="region of interest" description="Disordered" evidence="3">
    <location>
        <begin position="799"/>
        <end position="895"/>
    </location>
</feature>
<dbReference type="PROSITE" id="PS50102">
    <property type="entry name" value="RRM"/>
    <property type="match status" value="2"/>
</dbReference>
<dbReference type="GO" id="GO:0005737">
    <property type="term" value="C:cytoplasm"/>
    <property type="evidence" value="ECO:0007669"/>
    <property type="project" value="TreeGrafter"/>
</dbReference>
<dbReference type="PANTHER" id="PTHR23003">
    <property type="entry name" value="RNA RECOGNITION MOTIF RRM DOMAIN CONTAINING PROTEIN"/>
    <property type="match status" value="1"/>
</dbReference>
<protein>
    <recommendedName>
        <fullName evidence="4">RRM domain-containing protein</fullName>
    </recommendedName>
</protein>
<feature type="region of interest" description="Disordered" evidence="3">
    <location>
        <begin position="428"/>
        <end position="489"/>
    </location>
</feature>
<feature type="compositionally biased region" description="Polar residues" evidence="3">
    <location>
        <begin position="936"/>
        <end position="964"/>
    </location>
</feature>
<feature type="compositionally biased region" description="Low complexity" evidence="3">
    <location>
        <begin position="547"/>
        <end position="590"/>
    </location>
</feature>
<evidence type="ECO:0000259" key="4">
    <source>
        <dbReference type="PROSITE" id="PS50102"/>
    </source>
</evidence>
<dbReference type="Proteomes" id="UP000016930">
    <property type="component" value="Unassembled WGS sequence"/>
</dbReference>
<feature type="region of interest" description="Disordered" evidence="3">
    <location>
        <begin position="1"/>
        <end position="82"/>
    </location>
</feature>
<evidence type="ECO:0000256" key="1">
    <source>
        <dbReference type="ARBA" id="ARBA00022884"/>
    </source>
</evidence>
<dbReference type="InterPro" id="IPR000504">
    <property type="entry name" value="RRM_dom"/>
</dbReference>
<feature type="region of interest" description="Disordered" evidence="3">
    <location>
        <begin position="744"/>
        <end position="767"/>
    </location>
</feature>
<dbReference type="FunFam" id="3.30.70.330:FF:000145">
    <property type="entry name" value="Putative RNP domain-containing protein"/>
    <property type="match status" value="2"/>
</dbReference>
<proteinExistence type="predicted"/>
<dbReference type="Gene3D" id="3.30.70.330">
    <property type="match status" value="2"/>
</dbReference>
<dbReference type="GO" id="GO:0003729">
    <property type="term" value="F:mRNA binding"/>
    <property type="evidence" value="ECO:0007669"/>
    <property type="project" value="TreeGrafter"/>
</dbReference>
<keyword evidence="1 2" id="KW-0694">RNA-binding</keyword>
<dbReference type="EMBL" id="KB445800">
    <property type="protein sequence ID" value="EMD35406.1"/>
    <property type="molecule type" value="Genomic_DNA"/>
</dbReference>
<dbReference type="Pfam" id="PF00076">
    <property type="entry name" value="RRM_1"/>
    <property type="match status" value="2"/>
</dbReference>
<feature type="compositionally biased region" description="Low complexity" evidence="3">
    <location>
        <begin position="20"/>
        <end position="29"/>
    </location>
</feature>
<feature type="compositionally biased region" description="Polar residues" evidence="3">
    <location>
        <begin position="838"/>
        <end position="847"/>
    </location>
</feature>
<dbReference type="STRING" id="914234.M2R9I0"/>
<dbReference type="PANTHER" id="PTHR23003:SF64">
    <property type="entry name" value="RRM DOMAIN-CONTAINING PROTEIN"/>
    <property type="match status" value="1"/>
</dbReference>
<name>M2R9I0_CERS8</name>
<evidence type="ECO:0000256" key="2">
    <source>
        <dbReference type="PROSITE-ProRule" id="PRU00176"/>
    </source>
</evidence>
<evidence type="ECO:0000313" key="6">
    <source>
        <dbReference type="Proteomes" id="UP000016930"/>
    </source>
</evidence>
<dbReference type="OrthoDB" id="1049195at2759"/>